<dbReference type="AlphaFoldDB" id="D1QTQ3"/>
<keyword evidence="1" id="KW-0812">Transmembrane</keyword>
<sequence length="53" mass="6095">MFETTANQGSSGNLSSNQFVTLFLFSILYLLIINELQRNLAFTLQNEAKRRLK</sequence>
<protein>
    <submittedName>
        <fullName evidence="2">Uncharacterized protein</fullName>
    </submittedName>
</protein>
<organism evidence="2 3">
    <name type="scientific">Segatella oris F0302</name>
    <dbReference type="NCBI Taxonomy" id="649760"/>
    <lineage>
        <taxon>Bacteria</taxon>
        <taxon>Pseudomonadati</taxon>
        <taxon>Bacteroidota</taxon>
        <taxon>Bacteroidia</taxon>
        <taxon>Bacteroidales</taxon>
        <taxon>Prevotellaceae</taxon>
        <taxon>Segatella</taxon>
    </lineage>
</organism>
<gene>
    <name evidence="2" type="ORF">HMPREF0971_02382</name>
</gene>
<keyword evidence="1" id="KW-1133">Transmembrane helix</keyword>
<evidence type="ECO:0000256" key="1">
    <source>
        <dbReference type="SAM" id="Phobius"/>
    </source>
</evidence>
<dbReference type="HOGENOM" id="CLU_3064815_0_0_10"/>
<evidence type="ECO:0000313" key="2">
    <source>
        <dbReference type="EMBL" id="EFB31233.1"/>
    </source>
</evidence>
<name>D1QTQ3_9BACT</name>
<comment type="caution">
    <text evidence="2">The sequence shown here is derived from an EMBL/GenBank/DDBJ whole genome shotgun (WGS) entry which is preliminary data.</text>
</comment>
<reference evidence="2 3" key="1">
    <citation type="submission" date="2009-11" db="EMBL/GenBank/DDBJ databases">
        <authorList>
            <person name="Weinstock G."/>
            <person name="Sodergren E."/>
            <person name="Clifton S."/>
            <person name="Fulton L."/>
            <person name="Fulton B."/>
            <person name="Courtney L."/>
            <person name="Fronick C."/>
            <person name="Harrison M."/>
            <person name="Strong C."/>
            <person name="Farmer C."/>
            <person name="Delahaunty K."/>
            <person name="Markovic C."/>
            <person name="Hall O."/>
            <person name="Minx P."/>
            <person name="Tomlinson C."/>
            <person name="Mitreva M."/>
            <person name="Nelson J."/>
            <person name="Hou S."/>
            <person name="Wollam A."/>
            <person name="Pepin K.H."/>
            <person name="Johnson M."/>
            <person name="Bhonagiri V."/>
            <person name="Nash W.E."/>
            <person name="Warren W."/>
            <person name="Chinwalla A."/>
            <person name="Mardis E.R."/>
            <person name="Wilson R.K."/>
        </authorList>
    </citation>
    <scope>NUCLEOTIDE SEQUENCE [LARGE SCALE GENOMIC DNA]</scope>
    <source>
        <strain evidence="2 3">F0302</strain>
    </source>
</reference>
<feature type="transmembrane region" description="Helical" evidence="1">
    <location>
        <begin position="19"/>
        <end position="36"/>
    </location>
</feature>
<keyword evidence="1" id="KW-0472">Membrane</keyword>
<proteinExistence type="predicted"/>
<dbReference type="EMBL" id="ACUZ02000039">
    <property type="protein sequence ID" value="EFB31233.1"/>
    <property type="molecule type" value="Genomic_DNA"/>
</dbReference>
<evidence type="ECO:0000313" key="3">
    <source>
        <dbReference type="Proteomes" id="UP000004079"/>
    </source>
</evidence>
<accession>D1QTQ3</accession>
<dbReference type="Proteomes" id="UP000004079">
    <property type="component" value="Unassembled WGS sequence"/>
</dbReference>